<evidence type="ECO:0000256" key="1">
    <source>
        <dbReference type="PROSITE-ProRule" id="PRU00723"/>
    </source>
</evidence>
<gene>
    <name evidence="4" type="ORF">C1SCF055_LOCUS30589</name>
</gene>
<feature type="compositionally biased region" description="Low complexity" evidence="2">
    <location>
        <begin position="382"/>
        <end position="398"/>
    </location>
</feature>
<dbReference type="Proteomes" id="UP001152797">
    <property type="component" value="Unassembled WGS sequence"/>
</dbReference>
<feature type="compositionally biased region" description="Basic and acidic residues" evidence="2">
    <location>
        <begin position="807"/>
        <end position="822"/>
    </location>
</feature>
<keyword evidence="1" id="KW-0863">Zinc-finger</keyword>
<dbReference type="EMBL" id="CAMXCT010003502">
    <property type="protein sequence ID" value="CAI4004819.1"/>
    <property type="molecule type" value="Genomic_DNA"/>
</dbReference>
<accession>A0A9P1D6K2</accession>
<feature type="zinc finger region" description="C3H1-type" evidence="1">
    <location>
        <begin position="418"/>
        <end position="444"/>
    </location>
</feature>
<evidence type="ECO:0000259" key="3">
    <source>
        <dbReference type="PROSITE" id="PS50103"/>
    </source>
</evidence>
<dbReference type="EMBL" id="CAMXCT020003502">
    <property type="protein sequence ID" value="CAL1158194.1"/>
    <property type="molecule type" value="Genomic_DNA"/>
</dbReference>
<feature type="compositionally biased region" description="Basic residues" evidence="2">
    <location>
        <begin position="399"/>
        <end position="409"/>
    </location>
</feature>
<protein>
    <submittedName>
        <fullName evidence="5">C3H1-type domain-containing protein</fullName>
    </submittedName>
</protein>
<feature type="non-terminal residue" evidence="4">
    <location>
        <position position="1"/>
    </location>
</feature>
<reference evidence="5 6" key="2">
    <citation type="submission" date="2024-05" db="EMBL/GenBank/DDBJ databases">
        <authorList>
            <person name="Chen Y."/>
            <person name="Shah S."/>
            <person name="Dougan E. K."/>
            <person name="Thang M."/>
            <person name="Chan C."/>
        </authorList>
    </citation>
    <scope>NUCLEOTIDE SEQUENCE [LARGE SCALE GENOMIC DNA]</scope>
</reference>
<evidence type="ECO:0000256" key="2">
    <source>
        <dbReference type="SAM" id="MobiDB-lite"/>
    </source>
</evidence>
<keyword evidence="1" id="KW-0479">Metal-binding</keyword>
<sequence>LYDFSPVFPEELASFWTEHSERATLPTALAMLGVETSKRDLVDAWLRNRKTEIAEEERSELVSKLMLAMDSFASDGTWEHPAEQPPEGTEGDVLEEVQAHFFENGVVMVNKFSSFFRDEQDLIEVLRTEFNIDAAASLAERAQVASVICSWKDTLTKAKRQAEVEAEMSTREWTKPIPVGDYVQLRNFFQTTVGHVEDRVMPSKEYLEKKLQELENGEFRAETLAEVVSKDEIDPDVLVPIFDSKGSLSVKKGSTNVPLPTGPEQLRRRLNVMQNCLMMLALKHVNREEIQDVSKEVFDKYKDYILGDYVWGLSSTDLNGQQIQTPPWSLVLSYEHAIRKRAYTLMQTERLMIGAALEKAWKCPTTKERHFITPLALYSKRSYTPGTSSTSPGTWNPKGKGKGKSKTKGPQKGSGQSPNGEKICYRFNAGKCSYQKCKFAHLCSKCFAKGHNALNCKEKPTPVCKLVQDMDTIVIFENPEDLGEEGCKLVKNDALSSQLVQLWCDRLHGEGYNTENIQHVAEGQPFKLRLMEALLDRAGDPDHKFLLQGESGYPVGVLHPLPRTPHMYEEQTSWKLEDDPYMKAEIWRNNYDSVGDHEEFVREHFAEECKEGLMEKLTLEQAHERFGSKVAISSLAVLVEESHGNKKRIIHDATHGTKVNNRIRCRDKQRSPGAREKMYLLAYYKARGDIVFSLVGDISKAHRRFLHEPSECGLLACRVKNDDPFIFINKVGTFGVASASYWWGRIAASGIRLTHELLGPERPIEMLIFADDLESLGAGIQGGMDRSFYRLHYNEIGPVRKQSGLDGKLDKKDGSDRSHNIKGDGTRTWPIGLRSERLDMGEALLGAIICLVCSSEDKERPLEDTGNVTYNFFWFLAKRTRDGGSLQEPTPIRTDNEADLVFFTDAKATEQGAWIGGFLQSKEGSIISWFSEEVQESWAPWLFVRKDPKRVIAALELLATLVAVRLWANGLQRGGKGRCWVRAGTDNQGNSYAVSRLMSTKYPLTVLIMELSETLRARNCELDLQWIPREKNQLADDLTNQVFTKFPMDCRVQFVGGDTKWLVLSELMEKANEFHMELAAEKKRKVAEPVKTRKAKKQKLLEPW</sequence>
<keyword evidence="6" id="KW-1185">Reference proteome</keyword>
<dbReference type="GO" id="GO:0008270">
    <property type="term" value="F:zinc ion binding"/>
    <property type="evidence" value="ECO:0007669"/>
    <property type="project" value="UniProtKB-KW"/>
</dbReference>
<dbReference type="AlphaFoldDB" id="A0A9P1D6K2"/>
<evidence type="ECO:0000313" key="6">
    <source>
        <dbReference type="Proteomes" id="UP001152797"/>
    </source>
</evidence>
<dbReference type="OrthoDB" id="10578099at2759"/>
<keyword evidence="1" id="KW-0862">Zinc</keyword>
<evidence type="ECO:0000313" key="4">
    <source>
        <dbReference type="EMBL" id="CAI4004819.1"/>
    </source>
</evidence>
<organism evidence="4">
    <name type="scientific">Cladocopium goreaui</name>
    <dbReference type="NCBI Taxonomy" id="2562237"/>
    <lineage>
        <taxon>Eukaryota</taxon>
        <taxon>Sar</taxon>
        <taxon>Alveolata</taxon>
        <taxon>Dinophyceae</taxon>
        <taxon>Suessiales</taxon>
        <taxon>Symbiodiniaceae</taxon>
        <taxon>Cladocopium</taxon>
    </lineage>
</organism>
<dbReference type="EMBL" id="CAMXCT030003502">
    <property type="protein sequence ID" value="CAL4792131.1"/>
    <property type="molecule type" value="Genomic_DNA"/>
</dbReference>
<feature type="domain" description="C3H1-type" evidence="3">
    <location>
        <begin position="418"/>
        <end position="444"/>
    </location>
</feature>
<feature type="region of interest" description="Disordered" evidence="2">
    <location>
        <begin position="382"/>
        <end position="418"/>
    </location>
</feature>
<dbReference type="PROSITE" id="PS50103">
    <property type="entry name" value="ZF_C3H1"/>
    <property type="match status" value="1"/>
</dbReference>
<reference evidence="4" key="1">
    <citation type="submission" date="2022-10" db="EMBL/GenBank/DDBJ databases">
        <authorList>
            <person name="Chen Y."/>
            <person name="Dougan E. K."/>
            <person name="Chan C."/>
            <person name="Rhodes N."/>
            <person name="Thang M."/>
        </authorList>
    </citation>
    <scope>NUCLEOTIDE SEQUENCE</scope>
</reference>
<comment type="caution">
    <text evidence="4">The sequence shown here is derived from an EMBL/GenBank/DDBJ whole genome shotgun (WGS) entry which is preliminary data.</text>
</comment>
<evidence type="ECO:0000313" key="5">
    <source>
        <dbReference type="EMBL" id="CAL4792131.1"/>
    </source>
</evidence>
<feature type="region of interest" description="Disordered" evidence="2">
    <location>
        <begin position="802"/>
        <end position="822"/>
    </location>
</feature>
<name>A0A9P1D6K2_9DINO</name>
<proteinExistence type="predicted"/>
<dbReference type="InterPro" id="IPR000571">
    <property type="entry name" value="Znf_CCCH"/>
</dbReference>